<dbReference type="GO" id="GO:0004508">
    <property type="term" value="F:steroid 17-alpha-monooxygenase activity"/>
    <property type="evidence" value="ECO:0007669"/>
    <property type="project" value="TreeGrafter"/>
</dbReference>
<evidence type="ECO:0000256" key="4">
    <source>
        <dbReference type="ARBA" id="ARBA00023002"/>
    </source>
</evidence>
<dbReference type="PRINTS" id="PR00463">
    <property type="entry name" value="EP450I"/>
</dbReference>
<dbReference type="GO" id="GO:0005506">
    <property type="term" value="F:iron ion binding"/>
    <property type="evidence" value="ECO:0007669"/>
    <property type="project" value="UniProtKB-UniRule"/>
</dbReference>
<proteinExistence type="inferred from homology"/>
<dbReference type="PANTHER" id="PTHR24289">
    <property type="entry name" value="STEROID 17-ALPHA-HYDROXYLASE/17,20 LYASE"/>
    <property type="match status" value="1"/>
</dbReference>
<name>A0A3B3R2F7_9TELE</name>
<keyword evidence="2 8" id="KW-0349">Heme</keyword>
<dbReference type="InterPro" id="IPR002401">
    <property type="entry name" value="Cyt_P450_E_grp-I"/>
</dbReference>
<evidence type="ECO:0000256" key="8">
    <source>
        <dbReference type="RuleBase" id="RU368045"/>
    </source>
</evidence>
<dbReference type="GO" id="GO:0042446">
    <property type="term" value="P:hormone biosynthetic process"/>
    <property type="evidence" value="ECO:0007669"/>
    <property type="project" value="TreeGrafter"/>
</dbReference>
<dbReference type="GeneTree" id="ENSGT00950000183037"/>
<accession>A0A3B3R2F7</accession>
<keyword evidence="9" id="KW-0812">Transmembrane</keyword>
<comment type="similarity">
    <text evidence="1 8">Belongs to the cytochrome P450 family.</text>
</comment>
<evidence type="ECO:0000313" key="10">
    <source>
        <dbReference type="Ensembl" id="ENSPKIP00000012947.1"/>
    </source>
</evidence>
<evidence type="ECO:0000313" key="11">
    <source>
        <dbReference type="Proteomes" id="UP000261540"/>
    </source>
</evidence>
<dbReference type="PRINTS" id="PR01683">
    <property type="entry name" value="EP450ICYP1A"/>
</dbReference>
<dbReference type="Gene3D" id="1.10.630.10">
    <property type="entry name" value="Cytochrome P450"/>
    <property type="match status" value="1"/>
</dbReference>
<keyword evidence="4 8" id="KW-0560">Oxidoreductase</keyword>
<dbReference type="Ensembl" id="ENSPKIT00000037353.1">
    <property type="protein sequence ID" value="ENSPKIP00000012947.1"/>
    <property type="gene ID" value="ENSPKIG00000000515.1"/>
</dbReference>
<organism evidence="10 11">
    <name type="scientific">Paramormyrops kingsleyae</name>
    <dbReference type="NCBI Taxonomy" id="1676925"/>
    <lineage>
        <taxon>Eukaryota</taxon>
        <taxon>Metazoa</taxon>
        <taxon>Chordata</taxon>
        <taxon>Craniata</taxon>
        <taxon>Vertebrata</taxon>
        <taxon>Euteleostomi</taxon>
        <taxon>Actinopterygii</taxon>
        <taxon>Neopterygii</taxon>
        <taxon>Teleostei</taxon>
        <taxon>Osteoglossocephala</taxon>
        <taxon>Osteoglossomorpha</taxon>
        <taxon>Osteoglossiformes</taxon>
        <taxon>Mormyridae</taxon>
        <taxon>Paramormyrops</taxon>
    </lineage>
</organism>
<keyword evidence="9" id="KW-1133">Transmembrane helix</keyword>
<comment type="function">
    <text evidence="8">Cytochromes P450 are a group of heme-thiolate monooxygenases. They oxidize a variety of structurally unrelated compounds, including steroids, fatty acids, and xenobiotics.</text>
</comment>
<keyword evidence="8" id="KW-0256">Endoplasmic reticulum</keyword>
<dbReference type="GO" id="GO:0005789">
    <property type="term" value="C:endoplasmic reticulum membrane"/>
    <property type="evidence" value="ECO:0007669"/>
    <property type="project" value="UniProtKB-SubCell"/>
</dbReference>
<comment type="catalytic activity">
    <reaction evidence="7">
        <text>an organic molecule + reduced [NADPH--hemoprotein reductase] + O2 = an alcohol + oxidized [NADPH--hemoprotein reductase] + H2O + H(+)</text>
        <dbReference type="Rhea" id="RHEA:17149"/>
        <dbReference type="Rhea" id="RHEA-COMP:11964"/>
        <dbReference type="Rhea" id="RHEA-COMP:11965"/>
        <dbReference type="ChEBI" id="CHEBI:15377"/>
        <dbReference type="ChEBI" id="CHEBI:15378"/>
        <dbReference type="ChEBI" id="CHEBI:15379"/>
        <dbReference type="ChEBI" id="CHEBI:30879"/>
        <dbReference type="ChEBI" id="CHEBI:57618"/>
        <dbReference type="ChEBI" id="CHEBI:58210"/>
        <dbReference type="ChEBI" id="CHEBI:142491"/>
        <dbReference type="EC" id="1.14.14.1"/>
    </reaction>
</comment>
<reference evidence="10" key="1">
    <citation type="submission" date="2025-08" db="UniProtKB">
        <authorList>
            <consortium name="Ensembl"/>
        </authorList>
    </citation>
    <scope>IDENTIFICATION</scope>
</reference>
<keyword evidence="5 8" id="KW-0408">Iron</keyword>
<dbReference type="Proteomes" id="UP000261540">
    <property type="component" value="Unplaced"/>
</dbReference>
<dbReference type="InterPro" id="IPR001128">
    <property type="entry name" value="Cyt_P450"/>
</dbReference>
<dbReference type="GO" id="GO:0042448">
    <property type="term" value="P:progesterone metabolic process"/>
    <property type="evidence" value="ECO:0007669"/>
    <property type="project" value="TreeGrafter"/>
</dbReference>
<dbReference type="PANTHER" id="PTHR24289:SF22">
    <property type="entry name" value="CYTOCHROME P450 1A"/>
    <property type="match status" value="1"/>
</dbReference>
<dbReference type="InterPro" id="IPR036396">
    <property type="entry name" value="Cyt_P450_sf"/>
</dbReference>
<evidence type="ECO:0000256" key="3">
    <source>
        <dbReference type="ARBA" id="ARBA00022723"/>
    </source>
</evidence>
<evidence type="ECO:0000256" key="2">
    <source>
        <dbReference type="ARBA" id="ARBA00022617"/>
    </source>
</evidence>
<dbReference type="AlphaFoldDB" id="A0A3B3R2F7"/>
<keyword evidence="11" id="KW-1185">Reference proteome</keyword>
<sequence>RLRRCLPSVWSTTISDSSRHNAFYLPIIWNGFTIVQEWHLRRPPRPMSWPFIGNLLHVGDQIHISMTNMRDKYGDVFQMRMGSIVVVVLIRQGESFAGRPELFSFSAVANGTSMTFSEKYTAKLGSSIRRSSSTFSCLLEEHVCCEASETVDRLKEHSNCESGFDATIALITSVANVVCALSFGKRYSYNDEEFLNIVQINNEVLRIFAAGNLADFFPIFRYFPSPSLKKMVHHIRKINGFMEQNFKDHLRTYDKNCIRDITDPLIALCEDREDGKKFTLSNTQIVHTVIVITRTKCFDTIIAGLQWSLLYLIKFPDIQSKIYKEIGTAFSDIISHITFAQNFTFPLILGIKQKYSHIMLIDIIFFLYWFYFLSIISMNHSQLSIHTVIRPSFHALQVLMQYCMVQRRVYRIQFVISVEHEMNG</sequence>
<dbReference type="EC" id="1.14.14.1" evidence="8"/>
<keyword evidence="8" id="KW-0492">Microsome</keyword>
<evidence type="ECO:0000256" key="1">
    <source>
        <dbReference type="ARBA" id="ARBA00010617"/>
    </source>
</evidence>
<comment type="cofactor">
    <cofactor evidence="8">
        <name>heme</name>
        <dbReference type="ChEBI" id="CHEBI:30413"/>
    </cofactor>
</comment>
<evidence type="ECO:0000256" key="9">
    <source>
        <dbReference type="SAM" id="Phobius"/>
    </source>
</evidence>
<keyword evidence="3 8" id="KW-0479">Metal-binding</keyword>
<dbReference type="GO" id="GO:0020037">
    <property type="term" value="F:heme binding"/>
    <property type="evidence" value="ECO:0007669"/>
    <property type="project" value="UniProtKB-UniRule"/>
</dbReference>
<reference evidence="10" key="2">
    <citation type="submission" date="2025-09" db="UniProtKB">
        <authorList>
            <consortium name="Ensembl"/>
        </authorList>
    </citation>
    <scope>IDENTIFICATION</scope>
</reference>
<keyword evidence="9" id="KW-0472">Membrane</keyword>
<feature type="transmembrane region" description="Helical" evidence="9">
    <location>
        <begin position="358"/>
        <end position="378"/>
    </location>
</feature>
<evidence type="ECO:0000256" key="7">
    <source>
        <dbReference type="ARBA" id="ARBA00047827"/>
    </source>
</evidence>
<evidence type="ECO:0000256" key="5">
    <source>
        <dbReference type="ARBA" id="ARBA00023004"/>
    </source>
</evidence>
<evidence type="ECO:0000256" key="6">
    <source>
        <dbReference type="ARBA" id="ARBA00023033"/>
    </source>
</evidence>
<dbReference type="Pfam" id="PF00067">
    <property type="entry name" value="p450"/>
    <property type="match status" value="1"/>
</dbReference>
<dbReference type="InterPro" id="IPR008066">
    <property type="entry name" value="Cyt_P450_E_grp-I_CYP1"/>
</dbReference>
<keyword evidence="6 8" id="KW-0503">Monooxygenase</keyword>
<protein>
    <recommendedName>
        <fullName evidence="8">Cytochrome P450 1A</fullName>
        <ecNumber evidence="8">1.14.14.1</ecNumber>
    </recommendedName>
</protein>
<dbReference type="SUPFAM" id="SSF48264">
    <property type="entry name" value="Cytochrome P450"/>
    <property type="match status" value="1"/>
</dbReference>
<comment type="subcellular location">
    <subcellularLocation>
        <location evidence="8">Endoplasmic reticulum membrane</location>
        <topology evidence="8">Peripheral membrane protein</topology>
    </subcellularLocation>
    <subcellularLocation>
        <location evidence="8">Microsome membrane</location>
        <topology evidence="8">Peripheral membrane protein</topology>
    </subcellularLocation>
</comment>